<evidence type="ECO:0000313" key="2">
    <source>
        <dbReference type="Proteomes" id="UP001218188"/>
    </source>
</evidence>
<dbReference type="EMBL" id="JARJCM010000128">
    <property type="protein sequence ID" value="KAJ7027150.1"/>
    <property type="molecule type" value="Genomic_DNA"/>
</dbReference>
<protein>
    <submittedName>
        <fullName evidence="1">Uncharacterized protein</fullName>
    </submittedName>
</protein>
<comment type="caution">
    <text evidence="1">The sequence shown here is derived from an EMBL/GenBank/DDBJ whole genome shotgun (WGS) entry which is preliminary data.</text>
</comment>
<sequence length="147" mass="16437">MLAVIRQHKPRALHLCGFPPLSAYLGSSNTFRFFHKTFNYDQPPVKTQNSEPLACYNTNADLLGTAVYHTPKQVPHPAQPDVRALAAATLPNPSPWTRTNFYDYVIKGGLILRPTRTSTYLSFCNSSQKFFKTPTNFSFLRTALAAG</sequence>
<reference evidence="1" key="1">
    <citation type="submission" date="2023-03" db="EMBL/GenBank/DDBJ databases">
        <title>Massive genome expansion in bonnet fungi (Mycena s.s.) driven by repeated elements and novel gene families across ecological guilds.</title>
        <authorList>
            <consortium name="Lawrence Berkeley National Laboratory"/>
            <person name="Harder C.B."/>
            <person name="Miyauchi S."/>
            <person name="Viragh M."/>
            <person name="Kuo A."/>
            <person name="Thoen E."/>
            <person name="Andreopoulos B."/>
            <person name="Lu D."/>
            <person name="Skrede I."/>
            <person name="Drula E."/>
            <person name="Henrissat B."/>
            <person name="Morin E."/>
            <person name="Kohler A."/>
            <person name="Barry K."/>
            <person name="LaButti K."/>
            <person name="Morin E."/>
            <person name="Salamov A."/>
            <person name="Lipzen A."/>
            <person name="Mereny Z."/>
            <person name="Hegedus B."/>
            <person name="Baldrian P."/>
            <person name="Stursova M."/>
            <person name="Weitz H."/>
            <person name="Taylor A."/>
            <person name="Grigoriev I.V."/>
            <person name="Nagy L.G."/>
            <person name="Martin F."/>
            <person name="Kauserud H."/>
        </authorList>
    </citation>
    <scope>NUCLEOTIDE SEQUENCE</scope>
    <source>
        <strain evidence="1">CBHHK200</strain>
    </source>
</reference>
<name>A0AAD6SGK2_9AGAR</name>
<accession>A0AAD6SGK2</accession>
<dbReference type="Proteomes" id="UP001218188">
    <property type="component" value="Unassembled WGS sequence"/>
</dbReference>
<gene>
    <name evidence="1" type="ORF">C8F04DRAFT_1267291</name>
</gene>
<keyword evidence="2" id="KW-1185">Reference proteome</keyword>
<dbReference type="AlphaFoldDB" id="A0AAD6SGK2"/>
<proteinExistence type="predicted"/>
<evidence type="ECO:0000313" key="1">
    <source>
        <dbReference type="EMBL" id="KAJ7027150.1"/>
    </source>
</evidence>
<organism evidence="1 2">
    <name type="scientific">Mycena alexandri</name>
    <dbReference type="NCBI Taxonomy" id="1745969"/>
    <lineage>
        <taxon>Eukaryota</taxon>
        <taxon>Fungi</taxon>
        <taxon>Dikarya</taxon>
        <taxon>Basidiomycota</taxon>
        <taxon>Agaricomycotina</taxon>
        <taxon>Agaricomycetes</taxon>
        <taxon>Agaricomycetidae</taxon>
        <taxon>Agaricales</taxon>
        <taxon>Marasmiineae</taxon>
        <taxon>Mycenaceae</taxon>
        <taxon>Mycena</taxon>
    </lineage>
</organism>